<name>A0A1B6KN79_9HEMI</name>
<feature type="region of interest" description="Disordered" evidence="1">
    <location>
        <begin position="234"/>
        <end position="254"/>
    </location>
</feature>
<accession>A0A1B6KN79</accession>
<feature type="non-terminal residue" evidence="2">
    <location>
        <position position="254"/>
    </location>
</feature>
<protein>
    <submittedName>
        <fullName evidence="2">Uncharacterized protein</fullName>
    </submittedName>
</protein>
<proteinExistence type="predicted"/>
<dbReference type="EMBL" id="GEBQ01027075">
    <property type="protein sequence ID" value="JAT12902.1"/>
    <property type="molecule type" value="Transcribed_RNA"/>
</dbReference>
<evidence type="ECO:0000256" key="1">
    <source>
        <dbReference type="SAM" id="MobiDB-lite"/>
    </source>
</evidence>
<organism evidence="2">
    <name type="scientific">Graphocephala atropunctata</name>
    <dbReference type="NCBI Taxonomy" id="36148"/>
    <lineage>
        <taxon>Eukaryota</taxon>
        <taxon>Metazoa</taxon>
        <taxon>Ecdysozoa</taxon>
        <taxon>Arthropoda</taxon>
        <taxon>Hexapoda</taxon>
        <taxon>Insecta</taxon>
        <taxon>Pterygota</taxon>
        <taxon>Neoptera</taxon>
        <taxon>Paraneoptera</taxon>
        <taxon>Hemiptera</taxon>
        <taxon>Auchenorrhyncha</taxon>
        <taxon>Membracoidea</taxon>
        <taxon>Cicadellidae</taxon>
        <taxon>Cicadellinae</taxon>
        <taxon>Cicadellini</taxon>
        <taxon>Graphocephala</taxon>
    </lineage>
</organism>
<sequence>SCPTNSLNDTQKNSSTSLTQNKLIRNSYYIPHNTPNTMLEINGSSLISSMSINQMGSKDMVRHSSKNKIDDVLHLVDNRETCHLDSKTISFEPSTCSFGSFSHILFNIKVQEGKSDKPSIVKKETKNSIALQTSLILMPLEESDHKTQTFGTLNPEINISNLNNVQQRVFVEAVQTRRPTYSDKATGIDKKQRDSKIKLKFSFESCNTLKNGISPFLLTNKTFNKDTNTTKIMESETKNKCKNEDITQGPNKSS</sequence>
<dbReference type="AlphaFoldDB" id="A0A1B6KN79"/>
<reference evidence="2" key="1">
    <citation type="submission" date="2015-11" db="EMBL/GenBank/DDBJ databases">
        <title>De novo transcriptome assembly of four potential Pierce s Disease insect vectors from Arizona vineyards.</title>
        <authorList>
            <person name="Tassone E.E."/>
        </authorList>
    </citation>
    <scope>NUCLEOTIDE SEQUENCE</scope>
</reference>
<feature type="compositionally biased region" description="Basic and acidic residues" evidence="1">
    <location>
        <begin position="234"/>
        <end position="245"/>
    </location>
</feature>
<feature type="non-terminal residue" evidence="2">
    <location>
        <position position="1"/>
    </location>
</feature>
<evidence type="ECO:0000313" key="2">
    <source>
        <dbReference type="EMBL" id="JAT12902.1"/>
    </source>
</evidence>
<gene>
    <name evidence="2" type="ORF">g.6188</name>
</gene>